<evidence type="ECO:0000313" key="4">
    <source>
        <dbReference type="Proteomes" id="UP000323505"/>
    </source>
</evidence>
<evidence type="ECO:0000313" key="3">
    <source>
        <dbReference type="EMBL" id="TYK46689.1"/>
    </source>
</evidence>
<feature type="compositionally biased region" description="Polar residues" evidence="1">
    <location>
        <begin position="30"/>
        <end position="43"/>
    </location>
</feature>
<sequence length="164" mass="17438">MRPQVYAQVIALSMIALGGCGASDTKSDQEQSPSAARARSQTAAPVITAVGTPIKIGEWGGQDASGRAHVRFRIKEPNKATNLQMLVPVFESSPGQSTCRANLSDAPVKPPLNIELTDTSARTAITLNVKRILEPSEMIMDVAGSCQGSLILLGLEIRAKWLRA</sequence>
<evidence type="ECO:0008006" key="5">
    <source>
        <dbReference type="Google" id="ProtNLM"/>
    </source>
</evidence>
<dbReference type="Proteomes" id="UP000323505">
    <property type="component" value="Unassembled WGS sequence"/>
</dbReference>
<proteinExistence type="predicted"/>
<evidence type="ECO:0000256" key="2">
    <source>
        <dbReference type="SAM" id="SignalP"/>
    </source>
</evidence>
<reference evidence="3 4" key="1">
    <citation type="submission" date="2019-08" db="EMBL/GenBank/DDBJ databases">
        <title>Actinomadura sp. nov. CYP1-5 isolated from mountain soil.</title>
        <authorList>
            <person name="Songsumanus A."/>
            <person name="Kuncharoen N."/>
            <person name="Kudo T."/>
            <person name="Yuki M."/>
            <person name="Igarashi Y."/>
            <person name="Tanasupawat S."/>
        </authorList>
    </citation>
    <scope>NUCLEOTIDE SEQUENCE [LARGE SCALE GENOMIC DNA]</scope>
    <source>
        <strain evidence="3 4">CYP1-5</strain>
    </source>
</reference>
<name>A0A5D3FF16_9ACTN</name>
<feature type="region of interest" description="Disordered" evidence="1">
    <location>
        <begin position="21"/>
        <end position="43"/>
    </location>
</feature>
<dbReference type="PROSITE" id="PS51257">
    <property type="entry name" value="PROKAR_LIPOPROTEIN"/>
    <property type="match status" value="1"/>
</dbReference>
<feature type="signal peptide" evidence="2">
    <location>
        <begin position="1"/>
        <end position="22"/>
    </location>
</feature>
<keyword evidence="2" id="KW-0732">Signal</keyword>
<evidence type="ECO:0000256" key="1">
    <source>
        <dbReference type="SAM" id="MobiDB-lite"/>
    </source>
</evidence>
<protein>
    <recommendedName>
        <fullName evidence="5">Lipoprotein</fullName>
    </recommendedName>
</protein>
<dbReference type="RefSeq" id="WP_148762471.1">
    <property type="nucleotide sequence ID" value="NZ_VSRQ01000005.1"/>
</dbReference>
<organism evidence="3 4">
    <name type="scientific">Actinomadura decatromicini</name>
    <dbReference type="NCBI Taxonomy" id="2604572"/>
    <lineage>
        <taxon>Bacteria</taxon>
        <taxon>Bacillati</taxon>
        <taxon>Actinomycetota</taxon>
        <taxon>Actinomycetes</taxon>
        <taxon>Streptosporangiales</taxon>
        <taxon>Thermomonosporaceae</taxon>
        <taxon>Actinomadura</taxon>
    </lineage>
</organism>
<feature type="chain" id="PRO_5039060420" description="Lipoprotein" evidence="2">
    <location>
        <begin position="23"/>
        <end position="164"/>
    </location>
</feature>
<accession>A0A5D3FF16</accession>
<comment type="caution">
    <text evidence="3">The sequence shown here is derived from an EMBL/GenBank/DDBJ whole genome shotgun (WGS) entry which is preliminary data.</text>
</comment>
<dbReference type="EMBL" id="VSRQ01000005">
    <property type="protein sequence ID" value="TYK46689.1"/>
    <property type="molecule type" value="Genomic_DNA"/>
</dbReference>
<keyword evidence="4" id="KW-1185">Reference proteome</keyword>
<gene>
    <name evidence="3" type="ORF">FXF68_22810</name>
</gene>
<dbReference type="AlphaFoldDB" id="A0A5D3FF16"/>